<accession>A0A074VFB3</accession>
<keyword evidence="3 7" id="KW-0812">Transmembrane</keyword>
<dbReference type="InterPro" id="IPR004254">
    <property type="entry name" value="AdipoR/HlyIII-related"/>
</dbReference>
<feature type="signal peptide" evidence="8">
    <location>
        <begin position="1"/>
        <end position="22"/>
    </location>
</feature>
<keyword evidence="4 7" id="KW-1133">Transmembrane helix</keyword>
<evidence type="ECO:0000256" key="4">
    <source>
        <dbReference type="ARBA" id="ARBA00022989"/>
    </source>
</evidence>
<feature type="transmembrane region" description="Helical" evidence="7">
    <location>
        <begin position="176"/>
        <end position="195"/>
    </location>
</feature>
<feature type="transmembrane region" description="Helical" evidence="7">
    <location>
        <begin position="265"/>
        <end position="284"/>
    </location>
</feature>
<protein>
    <submittedName>
        <fullName evidence="9">HlyIII-domain-containing protein</fullName>
    </submittedName>
</protein>
<name>A0A074VFB3_AURM1</name>
<dbReference type="Pfam" id="PF03006">
    <property type="entry name" value="HlyIII"/>
    <property type="match status" value="1"/>
</dbReference>
<feature type="transmembrane region" description="Helical" evidence="7">
    <location>
        <begin position="235"/>
        <end position="253"/>
    </location>
</feature>
<feature type="transmembrane region" description="Helical" evidence="7">
    <location>
        <begin position="202"/>
        <end position="223"/>
    </location>
</feature>
<feature type="transmembrane region" description="Helical" evidence="7">
    <location>
        <begin position="304"/>
        <end position="325"/>
    </location>
</feature>
<feature type="transmembrane region" description="Helical" evidence="7">
    <location>
        <begin position="105"/>
        <end position="123"/>
    </location>
</feature>
<dbReference type="STRING" id="1043003.A0A074VFB3"/>
<comment type="subcellular location">
    <subcellularLocation>
        <location evidence="1">Membrane</location>
        <topology evidence="1">Multi-pass membrane protein</topology>
    </subcellularLocation>
</comment>
<evidence type="ECO:0000256" key="8">
    <source>
        <dbReference type="SAM" id="SignalP"/>
    </source>
</evidence>
<feature type="binding site" evidence="6">
    <location>
        <position position="306"/>
    </location>
    <ligand>
        <name>Zn(2+)</name>
        <dbReference type="ChEBI" id="CHEBI:29105"/>
    </ligand>
</feature>
<evidence type="ECO:0000256" key="6">
    <source>
        <dbReference type="PIRSR" id="PIRSR604254-1"/>
    </source>
</evidence>
<evidence type="ECO:0000256" key="3">
    <source>
        <dbReference type="ARBA" id="ARBA00022692"/>
    </source>
</evidence>
<dbReference type="EMBL" id="KL584848">
    <property type="protein sequence ID" value="KEQ59460.1"/>
    <property type="molecule type" value="Genomic_DNA"/>
</dbReference>
<comment type="similarity">
    <text evidence="2">Belongs to the ADIPOR family.</text>
</comment>
<dbReference type="HOGENOM" id="CLU_023075_2_0_1"/>
<evidence type="ECO:0000256" key="2">
    <source>
        <dbReference type="ARBA" id="ARBA00007018"/>
    </source>
</evidence>
<keyword evidence="5 7" id="KW-0472">Membrane</keyword>
<keyword evidence="8" id="KW-0732">Signal</keyword>
<keyword evidence="10" id="KW-1185">Reference proteome</keyword>
<dbReference type="GO" id="GO:0038023">
    <property type="term" value="F:signaling receptor activity"/>
    <property type="evidence" value="ECO:0007669"/>
    <property type="project" value="TreeGrafter"/>
</dbReference>
<feature type="transmembrane region" description="Helical" evidence="7">
    <location>
        <begin position="135"/>
        <end position="156"/>
    </location>
</feature>
<evidence type="ECO:0000313" key="10">
    <source>
        <dbReference type="Proteomes" id="UP000030672"/>
    </source>
</evidence>
<evidence type="ECO:0000256" key="1">
    <source>
        <dbReference type="ARBA" id="ARBA00004141"/>
    </source>
</evidence>
<sequence>MRFLVLEAFCFAAQLLLILSFALQPKSPIPNTLEKSLEKSSLLTSRESVAGDRLLTFDEIRTRFVALNLPSALLTVDRPLTGSWSKSIKSIFRWHNETININSHFIGSVIFATILPLHFYFALYRNLPAAQPIDAAVFLLYFAGVACCFAVSAAFHTAGCHSQAVHKRYNRADCCGIVLLMWGASLASIHFAFICDARLRSLHWFLTSASATGCITFILGPLFCQPAYRTARALTYLSLGLFAIVFILHGIYLHGFALQRHRLSLEWMGLMALLNFIGCAAYAFRIPESKFPGKFDFVGASHQIMHVAVLAAGLVHYHGLSKALLRTRGDMAQVC</sequence>
<dbReference type="PANTHER" id="PTHR20855:SF52">
    <property type="entry name" value="ADIPONECTIN RECEPTOR PROTEIN"/>
    <property type="match status" value="1"/>
</dbReference>
<keyword evidence="6" id="KW-0862">Zinc</keyword>
<dbReference type="AlphaFoldDB" id="A0A074VFB3"/>
<dbReference type="GO" id="GO:0046872">
    <property type="term" value="F:metal ion binding"/>
    <property type="evidence" value="ECO:0007669"/>
    <property type="project" value="UniProtKB-KW"/>
</dbReference>
<feature type="chain" id="PRO_5001700646" evidence="8">
    <location>
        <begin position="23"/>
        <end position="335"/>
    </location>
</feature>
<dbReference type="PANTHER" id="PTHR20855">
    <property type="entry name" value="ADIPOR/PROGESTIN RECEPTOR-RELATED"/>
    <property type="match status" value="1"/>
</dbReference>
<evidence type="ECO:0000313" key="9">
    <source>
        <dbReference type="EMBL" id="KEQ59460.1"/>
    </source>
</evidence>
<gene>
    <name evidence="9" type="ORF">M437DRAFT_57124</name>
</gene>
<reference evidence="9 10" key="1">
    <citation type="journal article" date="2014" name="BMC Genomics">
        <title>Genome sequencing of four Aureobasidium pullulans varieties: biotechnological potential, stress tolerance, and description of new species.</title>
        <authorList>
            <person name="Gostin Ar C."/>
            <person name="Ohm R.A."/>
            <person name="Kogej T."/>
            <person name="Sonjak S."/>
            <person name="Turk M."/>
            <person name="Zajc J."/>
            <person name="Zalar P."/>
            <person name="Grube M."/>
            <person name="Sun H."/>
            <person name="Han J."/>
            <person name="Sharma A."/>
            <person name="Chiniquy J."/>
            <person name="Ngan C.Y."/>
            <person name="Lipzen A."/>
            <person name="Barry K."/>
            <person name="Grigoriev I.V."/>
            <person name="Gunde-Cimerman N."/>
        </authorList>
    </citation>
    <scope>NUCLEOTIDE SEQUENCE [LARGE SCALE GENOMIC DNA]</scope>
    <source>
        <strain evidence="9 10">CBS 110374</strain>
    </source>
</reference>
<proteinExistence type="inferred from homology"/>
<dbReference type="GO" id="GO:0006882">
    <property type="term" value="P:intracellular zinc ion homeostasis"/>
    <property type="evidence" value="ECO:0007669"/>
    <property type="project" value="TreeGrafter"/>
</dbReference>
<evidence type="ECO:0000256" key="7">
    <source>
        <dbReference type="SAM" id="Phobius"/>
    </source>
</evidence>
<dbReference type="Proteomes" id="UP000030672">
    <property type="component" value="Unassembled WGS sequence"/>
</dbReference>
<dbReference type="GO" id="GO:0016020">
    <property type="term" value="C:membrane"/>
    <property type="evidence" value="ECO:0007669"/>
    <property type="project" value="UniProtKB-SubCell"/>
</dbReference>
<dbReference type="RefSeq" id="XP_040876483.1">
    <property type="nucleotide sequence ID" value="XM_041023169.1"/>
</dbReference>
<evidence type="ECO:0000256" key="5">
    <source>
        <dbReference type="ARBA" id="ARBA00023136"/>
    </source>
</evidence>
<feature type="binding site" evidence="6">
    <location>
        <position position="156"/>
    </location>
    <ligand>
        <name>Zn(2+)</name>
        <dbReference type="ChEBI" id="CHEBI:29105"/>
    </ligand>
</feature>
<dbReference type="GeneID" id="63916542"/>
<feature type="binding site" evidence="6">
    <location>
        <position position="302"/>
    </location>
    <ligand>
        <name>Zn(2+)</name>
        <dbReference type="ChEBI" id="CHEBI:29105"/>
    </ligand>
</feature>
<organism evidence="9 10">
    <name type="scientific">Aureobasidium melanogenum (strain CBS 110374)</name>
    <name type="common">Aureobasidium pullulans var. melanogenum</name>
    <dbReference type="NCBI Taxonomy" id="1043003"/>
    <lineage>
        <taxon>Eukaryota</taxon>
        <taxon>Fungi</taxon>
        <taxon>Dikarya</taxon>
        <taxon>Ascomycota</taxon>
        <taxon>Pezizomycotina</taxon>
        <taxon>Dothideomycetes</taxon>
        <taxon>Dothideomycetidae</taxon>
        <taxon>Dothideales</taxon>
        <taxon>Saccotheciaceae</taxon>
        <taxon>Aureobasidium</taxon>
    </lineage>
</organism>
<keyword evidence="6" id="KW-0479">Metal-binding</keyword>